<dbReference type="InterPro" id="IPR036869">
    <property type="entry name" value="J_dom_sf"/>
</dbReference>
<evidence type="ECO:0000256" key="3">
    <source>
        <dbReference type="ARBA" id="ARBA00022846"/>
    </source>
</evidence>
<dbReference type="GO" id="GO:0005829">
    <property type="term" value="C:cytosol"/>
    <property type="evidence" value="ECO:0007669"/>
    <property type="project" value="TreeGrafter"/>
</dbReference>
<dbReference type="InterPro" id="IPR008971">
    <property type="entry name" value="HSP40/DnaJ_pept-bd"/>
</dbReference>
<organism evidence="19">
    <name type="scientific">Hymenolepis diminuta</name>
    <name type="common">Rat tapeworm</name>
    <dbReference type="NCBI Taxonomy" id="6216"/>
    <lineage>
        <taxon>Eukaryota</taxon>
        <taxon>Metazoa</taxon>
        <taxon>Spiralia</taxon>
        <taxon>Lophotrochozoa</taxon>
        <taxon>Platyhelminthes</taxon>
        <taxon>Cestoda</taxon>
        <taxon>Eucestoda</taxon>
        <taxon>Cyclophyllidea</taxon>
        <taxon>Hymenolepididae</taxon>
        <taxon>Hymenolepis</taxon>
    </lineage>
</organism>
<dbReference type="InterPro" id="IPR018253">
    <property type="entry name" value="DnaJ_domain_CS"/>
</dbReference>
<dbReference type="GO" id="GO:0036126">
    <property type="term" value="C:sperm flagellum"/>
    <property type="evidence" value="ECO:0007669"/>
    <property type="project" value="UniProtKB-ARBA"/>
</dbReference>
<proteinExistence type="predicted"/>
<keyword evidence="5" id="KW-0143">Chaperone</keyword>
<reference evidence="16 18" key="3">
    <citation type="submission" date="2019-07" db="EMBL/GenBank/DDBJ databases">
        <authorList>
            <person name="Jastrzebski P J."/>
            <person name="Paukszto L."/>
            <person name="Jastrzebski P J."/>
        </authorList>
    </citation>
    <scope>NUCLEOTIDE SEQUENCE [LARGE SCALE GENOMIC DNA]</scope>
    <source>
        <strain evidence="16 18">WMS-il1</strain>
    </source>
</reference>
<evidence type="ECO:0000259" key="14">
    <source>
        <dbReference type="PROSITE" id="PS50076"/>
    </source>
</evidence>
<dbReference type="SUPFAM" id="SSF46565">
    <property type="entry name" value="Chaperone J-domain"/>
    <property type="match status" value="1"/>
</dbReference>
<dbReference type="SUPFAM" id="SSF49493">
    <property type="entry name" value="HSP40/DnaJ peptide-binding domain"/>
    <property type="match status" value="2"/>
</dbReference>
<comment type="function">
    <text evidence="7">Functions as part of axonemal radial spoke complexes that play an important part in the motility of sperm and cilia.</text>
</comment>
<accession>A0A0R3STQ4</accession>
<evidence type="ECO:0000256" key="6">
    <source>
        <dbReference type="ARBA" id="ARBA00023273"/>
    </source>
</evidence>
<keyword evidence="6" id="KW-0966">Cell projection</keyword>
<dbReference type="GO" id="GO:0030030">
    <property type="term" value="P:cell projection organization"/>
    <property type="evidence" value="ECO:0007669"/>
    <property type="project" value="UniProtKB-KW"/>
</dbReference>
<dbReference type="Gene3D" id="1.10.287.110">
    <property type="entry name" value="DnaJ domain"/>
    <property type="match status" value="1"/>
</dbReference>
<dbReference type="Gene3D" id="2.60.260.20">
    <property type="entry name" value="Urease metallochaperone UreE, N-terminal domain"/>
    <property type="match status" value="2"/>
</dbReference>
<evidence type="ECO:0000256" key="8">
    <source>
        <dbReference type="ARBA" id="ARBA00064985"/>
    </source>
</evidence>
<evidence type="ECO:0000256" key="7">
    <source>
        <dbReference type="ARBA" id="ARBA00056649"/>
    </source>
</evidence>
<evidence type="ECO:0000256" key="9">
    <source>
        <dbReference type="ARBA" id="ARBA00071910"/>
    </source>
</evidence>
<dbReference type="InterPro" id="IPR001623">
    <property type="entry name" value="DnaJ_domain"/>
</dbReference>
<dbReference type="Proteomes" id="UP000274504">
    <property type="component" value="Unassembled WGS sequence"/>
</dbReference>
<dbReference type="OrthoDB" id="550424at2759"/>
<dbReference type="PROSITE" id="PS50076">
    <property type="entry name" value="DNAJ_2"/>
    <property type="match status" value="1"/>
</dbReference>
<keyword evidence="4" id="KW-0969">Cilium</keyword>
<evidence type="ECO:0000256" key="13">
    <source>
        <dbReference type="ARBA" id="ARBA00081125"/>
    </source>
</evidence>
<evidence type="ECO:0000256" key="4">
    <source>
        <dbReference type="ARBA" id="ARBA00023069"/>
    </source>
</evidence>
<dbReference type="FunFam" id="2.60.260.20:FF:000002">
    <property type="entry name" value="Dnaj homolog subfamily b member"/>
    <property type="match status" value="1"/>
</dbReference>
<evidence type="ECO:0000256" key="12">
    <source>
        <dbReference type="ARBA" id="ARBA00080190"/>
    </source>
</evidence>
<dbReference type="Pfam" id="PF01556">
    <property type="entry name" value="DnaJ_C"/>
    <property type="match status" value="1"/>
</dbReference>
<dbReference type="InterPro" id="IPR051339">
    <property type="entry name" value="DnaJ_subfamily_B"/>
</dbReference>
<dbReference type="GO" id="GO:0007017">
    <property type="term" value="P:microtubule-based process"/>
    <property type="evidence" value="ECO:0007669"/>
    <property type="project" value="UniProtKB-ARBA"/>
</dbReference>
<dbReference type="AlphaFoldDB" id="A0A0R3STQ4"/>
<dbReference type="GO" id="GO:0051082">
    <property type="term" value="F:unfolded protein binding"/>
    <property type="evidence" value="ECO:0007669"/>
    <property type="project" value="InterPro"/>
</dbReference>
<dbReference type="CDD" id="cd06257">
    <property type="entry name" value="DnaJ"/>
    <property type="match status" value="1"/>
</dbReference>
<evidence type="ECO:0000256" key="11">
    <source>
        <dbReference type="ARBA" id="ARBA00078669"/>
    </source>
</evidence>
<dbReference type="PROSITE" id="PS00636">
    <property type="entry name" value="DNAJ_1"/>
    <property type="match status" value="1"/>
</dbReference>
<reference evidence="15 17" key="2">
    <citation type="submission" date="2018-11" db="EMBL/GenBank/DDBJ databases">
        <authorList>
            <consortium name="Pathogen Informatics"/>
        </authorList>
    </citation>
    <scope>NUCLEOTIDE SEQUENCE [LARGE SCALE GENOMIC DNA]</scope>
</reference>
<dbReference type="Proteomes" id="UP000321570">
    <property type="component" value="Unassembled WGS sequence"/>
</dbReference>
<evidence type="ECO:0000256" key="2">
    <source>
        <dbReference type="ARBA" id="ARBA00022794"/>
    </source>
</evidence>
<sequence length="342" mass="38171">MGIDYYKVLGIEKGASEDDIKKAYRKMALKYHPDKNKSPNAEEKFKQVAEAYEVLSDPKKKEIYDMYGEEGLKGGVGGPSGRPGTTTYTFSGDPRETFRTFFGTDDPFNIFMSFGGNSGGGRGTEYMDVDGDMFGRMPFGSMFMNSGSAGGGASRARKVQDPPIHHDLSVSLEDVLYGTTKKMRITRHKLDGSTEEKVLTIDVRKGWKAGTRITFPREGDERLNTIPADIIFTVKDRTHKYFKREGADVRYVAKIGLRDALCGVNIQVPTIDGRTVPLRVDDCVIKPGTTRRIGGQGLPYSKEPNRRGDIIVEFEVVYPDRISASDKEALMRILPQYKQPTF</sequence>
<evidence type="ECO:0000313" key="18">
    <source>
        <dbReference type="Proteomes" id="UP000321570"/>
    </source>
</evidence>
<dbReference type="InterPro" id="IPR002939">
    <property type="entry name" value="DnaJ_C"/>
</dbReference>
<dbReference type="PANTHER" id="PTHR24078:SF553">
    <property type="entry name" value="DNAJ HOMOLOG SUBFAMILY B MEMBER 5"/>
    <property type="match status" value="1"/>
</dbReference>
<reference evidence="19" key="1">
    <citation type="submission" date="2017-02" db="UniProtKB">
        <authorList>
            <consortium name="WormBaseParasite"/>
        </authorList>
    </citation>
    <scope>IDENTIFICATION</scope>
</reference>
<evidence type="ECO:0000256" key="10">
    <source>
        <dbReference type="ARBA" id="ARBA00075378"/>
    </source>
</evidence>
<evidence type="ECO:0000256" key="1">
    <source>
        <dbReference type="ARBA" id="ARBA00004230"/>
    </source>
</evidence>
<keyword evidence="18" id="KW-1185">Reference proteome</keyword>
<evidence type="ECO:0000313" key="15">
    <source>
        <dbReference type="EMBL" id="VDL61123.1"/>
    </source>
</evidence>
<dbReference type="FunFam" id="2.60.260.20:FF:000006">
    <property type="entry name" value="DnaJ subfamily B member 13"/>
    <property type="match status" value="1"/>
</dbReference>
<protein>
    <recommendedName>
        <fullName evidence="9">DnaJ homolog subfamily B member 13</fullName>
    </recommendedName>
    <alternativeName>
        <fullName evidence="12">Testis and spermatogenesis cell-related protein 6</fullName>
    </alternativeName>
    <alternativeName>
        <fullName evidence="13">Testis spermatocyte apoptosis-related gene 6 protein</fullName>
    </alternativeName>
    <alternativeName>
        <fullName evidence="10">Testis spermatogenesis apoptosis-related gene 3 protein</fullName>
    </alternativeName>
    <alternativeName>
        <fullName evidence="11">Testis spermatogenesis apoptosis-related gene 6 protein</fullName>
    </alternativeName>
</protein>
<dbReference type="GO" id="GO:0051087">
    <property type="term" value="F:protein-folding chaperone binding"/>
    <property type="evidence" value="ECO:0007669"/>
    <property type="project" value="TreeGrafter"/>
</dbReference>
<evidence type="ECO:0000313" key="19">
    <source>
        <dbReference type="WBParaSite" id="HDID_0000880701-mRNA-1"/>
    </source>
</evidence>
<evidence type="ECO:0000256" key="5">
    <source>
        <dbReference type="ARBA" id="ARBA00023186"/>
    </source>
</evidence>
<dbReference type="EMBL" id="UYSG01011147">
    <property type="protein sequence ID" value="VDL61123.1"/>
    <property type="molecule type" value="Genomic_DNA"/>
</dbReference>
<keyword evidence="3" id="KW-0282">Flagellum</keyword>
<gene>
    <name evidence="15" type="ORF">HDID_LOCUS8805</name>
    <name evidence="16" type="ORF">WMSIL1_LOCUS3349</name>
</gene>
<comment type="subcellular location">
    <subcellularLocation>
        <location evidence="1">Cell projection</location>
        <location evidence="1">Cilium</location>
        <location evidence="1">Flagellum</location>
    </subcellularLocation>
</comment>
<dbReference type="SMART" id="SM00271">
    <property type="entry name" value="DnaJ"/>
    <property type="match status" value="1"/>
</dbReference>
<evidence type="ECO:0000313" key="16">
    <source>
        <dbReference type="EMBL" id="VUZ42903.1"/>
    </source>
</evidence>
<feature type="domain" description="J" evidence="14">
    <location>
        <begin position="4"/>
        <end position="68"/>
    </location>
</feature>
<dbReference type="PRINTS" id="PR00625">
    <property type="entry name" value="JDOMAIN"/>
</dbReference>
<name>A0A0R3STQ4_HYMDI</name>
<comment type="subunit">
    <text evidence="8">Homodimer. Component of the axonemal radial spoke complex 1 (RS1), at least composed of spoke head proteins RSPH1, RSPH3, RSPH9 and the cilia-specific component RSPH4A or sperm-specific component RSPH6A, spoke stalk proteins RSPH14, DNAJB13, DYDC1, ROPN1L and NME5, and the anchor protein IQUB. Interacts with SUN5. Interacts with IQUB.</text>
</comment>
<evidence type="ECO:0000313" key="17">
    <source>
        <dbReference type="Proteomes" id="UP000274504"/>
    </source>
</evidence>
<dbReference type="Pfam" id="PF00226">
    <property type="entry name" value="DnaJ"/>
    <property type="match status" value="1"/>
</dbReference>
<dbReference type="PANTHER" id="PTHR24078">
    <property type="entry name" value="DNAJ HOMOLOG SUBFAMILY C MEMBER"/>
    <property type="match status" value="1"/>
</dbReference>
<dbReference type="STRING" id="6216.A0A0R3STQ4"/>
<dbReference type="CDD" id="cd10747">
    <property type="entry name" value="DnaJ_C"/>
    <property type="match status" value="1"/>
</dbReference>
<dbReference type="GO" id="GO:0006457">
    <property type="term" value="P:protein folding"/>
    <property type="evidence" value="ECO:0007669"/>
    <property type="project" value="InterPro"/>
</dbReference>
<dbReference type="WBParaSite" id="HDID_0000880701-mRNA-1">
    <property type="protein sequence ID" value="HDID_0000880701-mRNA-1"/>
    <property type="gene ID" value="HDID_0000880701"/>
</dbReference>
<dbReference type="FunFam" id="1.10.287.110:FF:000033">
    <property type="entry name" value="dnaJ homolog subfamily B member 13"/>
    <property type="match status" value="1"/>
</dbReference>
<dbReference type="EMBL" id="CABIJS010000110">
    <property type="protein sequence ID" value="VUZ42903.1"/>
    <property type="molecule type" value="Genomic_DNA"/>
</dbReference>
<keyword evidence="2" id="KW-0970">Cilium biogenesis/degradation</keyword>